<sequence length="154" mass="17080">MPDLSFTQARADDRALITAVLHRYAHTARDKMDFDDMLPLFADDARVLLPDGTPVPATSLSDVLRGEEAAYIRHHLTTIDIVFDGDGTARTEAAFLAVTDEAAPDHWGCWRDVFTRQADGRWLISERAIVVDGGAPEGWFHRRYLGAAGDSGRR</sequence>
<dbReference type="CDD" id="cd00531">
    <property type="entry name" value="NTF2_like"/>
    <property type="match status" value="1"/>
</dbReference>
<dbReference type="SUPFAM" id="SSF54427">
    <property type="entry name" value="NTF2-like"/>
    <property type="match status" value="1"/>
</dbReference>
<evidence type="ECO:0000313" key="2">
    <source>
        <dbReference type="EMBL" id="REF00703.1"/>
    </source>
</evidence>
<dbReference type="AlphaFoldDB" id="A0A3D9SXL8"/>
<comment type="caution">
    <text evidence="2">The sequence shown here is derived from an EMBL/GenBank/DDBJ whole genome shotgun (WGS) entry which is preliminary data.</text>
</comment>
<protein>
    <submittedName>
        <fullName evidence="2">SnoaL-like protein</fullName>
    </submittedName>
</protein>
<keyword evidence="3" id="KW-1185">Reference proteome</keyword>
<dbReference type="Gene3D" id="3.10.450.50">
    <property type="match status" value="1"/>
</dbReference>
<dbReference type="RefSeq" id="WP_170177866.1">
    <property type="nucleotide sequence ID" value="NZ_QTTT01000001.1"/>
</dbReference>
<reference evidence="2 3" key="1">
    <citation type="submission" date="2018-08" db="EMBL/GenBank/DDBJ databases">
        <title>Sequencing the genomes of 1000 actinobacteria strains.</title>
        <authorList>
            <person name="Klenk H.-P."/>
        </authorList>
    </citation>
    <scope>NUCLEOTIDE SEQUENCE [LARGE SCALE GENOMIC DNA]</scope>
    <source>
        <strain evidence="2 3">DSM 43927</strain>
    </source>
</reference>
<proteinExistence type="predicted"/>
<dbReference type="Proteomes" id="UP000256661">
    <property type="component" value="Unassembled WGS sequence"/>
</dbReference>
<evidence type="ECO:0000259" key="1">
    <source>
        <dbReference type="Pfam" id="PF13577"/>
    </source>
</evidence>
<accession>A0A3D9SXL8</accession>
<dbReference type="Pfam" id="PF13577">
    <property type="entry name" value="SnoaL_4"/>
    <property type="match status" value="1"/>
</dbReference>
<feature type="domain" description="SnoaL-like" evidence="1">
    <location>
        <begin position="10"/>
        <end position="127"/>
    </location>
</feature>
<dbReference type="EMBL" id="QTTT01000001">
    <property type="protein sequence ID" value="REF00703.1"/>
    <property type="molecule type" value="Genomic_DNA"/>
</dbReference>
<name>A0A3D9SXL8_9ACTN</name>
<dbReference type="InterPro" id="IPR037401">
    <property type="entry name" value="SnoaL-like"/>
</dbReference>
<dbReference type="InterPro" id="IPR032710">
    <property type="entry name" value="NTF2-like_dom_sf"/>
</dbReference>
<organism evidence="2 3">
    <name type="scientific">Thermomonospora umbrina</name>
    <dbReference type="NCBI Taxonomy" id="111806"/>
    <lineage>
        <taxon>Bacteria</taxon>
        <taxon>Bacillati</taxon>
        <taxon>Actinomycetota</taxon>
        <taxon>Actinomycetes</taxon>
        <taxon>Streptosporangiales</taxon>
        <taxon>Thermomonosporaceae</taxon>
        <taxon>Thermomonospora</taxon>
    </lineage>
</organism>
<evidence type="ECO:0000313" key="3">
    <source>
        <dbReference type="Proteomes" id="UP000256661"/>
    </source>
</evidence>
<gene>
    <name evidence="2" type="ORF">DFJ69_6268</name>
</gene>